<dbReference type="Pfam" id="PF03840">
    <property type="entry name" value="SecG"/>
    <property type="match status" value="1"/>
</dbReference>
<organism evidence="10 11">
    <name type="scientific">Peptoniphilus olsenii</name>
    <dbReference type="NCBI Taxonomy" id="411570"/>
    <lineage>
        <taxon>Bacteria</taxon>
        <taxon>Bacillati</taxon>
        <taxon>Bacillota</taxon>
        <taxon>Tissierellia</taxon>
        <taxon>Tissierellales</taxon>
        <taxon>Peptoniphilaceae</taxon>
        <taxon>Peptoniphilus</taxon>
    </lineage>
</organism>
<dbReference type="EMBL" id="JBEPMA010000013">
    <property type="protein sequence ID" value="MET3618049.1"/>
    <property type="molecule type" value="Genomic_DNA"/>
</dbReference>
<protein>
    <recommendedName>
        <fullName evidence="9">Protein-export membrane protein SecG</fullName>
    </recommendedName>
</protein>
<evidence type="ECO:0000256" key="9">
    <source>
        <dbReference type="RuleBase" id="RU365087"/>
    </source>
</evidence>
<feature type="transmembrane region" description="Helical" evidence="9">
    <location>
        <begin position="57"/>
        <end position="75"/>
    </location>
</feature>
<dbReference type="InterPro" id="IPR004692">
    <property type="entry name" value="SecG"/>
</dbReference>
<comment type="caution">
    <text evidence="10">The sequence shown here is derived from an EMBL/GenBank/DDBJ whole genome shotgun (WGS) entry which is preliminary data.</text>
</comment>
<evidence type="ECO:0000313" key="10">
    <source>
        <dbReference type="EMBL" id="MET3618049.1"/>
    </source>
</evidence>
<evidence type="ECO:0000313" key="11">
    <source>
        <dbReference type="Proteomes" id="UP001549162"/>
    </source>
</evidence>
<accession>A0ABV2JE34</accession>
<keyword evidence="5 9" id="KW-0653">Protein transport</keyword>
<keyword evidence="9" id="KW-1003">Cell membrane</keyword>
<keyword evidence="3 9" id="KW-0813">Transport</keyword>
<evidence type="ECO:0000256" key="4">
    <source>
        <dbReference type="ARBA" id="ARBA00022692"/>
    </source>
</evidence>
<keyword evidence="7 9" id="KW-0811">Translocation</keyword>
<keyword evidence="11" id="KW-1185">Reference proteome</keyword>
<name>A0ABV2JE34_9FIRM</name>
<comment type="similarity">
    <text evidence="2 9">Belongs to the SecG family.</text>
</comment>
<dbReference type="NCBIfam" id="TIGR00810">
    <property type="entry name" value="secG"/>
    <property type="match status" value="1"/>
</dbReference>
<evidence type="ECO:0000256" key="2">
    <source>
        <dbReference type="ARBA" id="ARBA00008445"/>
    </source>
</evidence>
<comment type="function">
    <text evidence="9">Involved in protein export. Participates in an early event of protein translocation.</text>
</comment>
<feature type="transmembrane region" description="Helical" evidence="9">
    <location>
        <begin position="6"/>
        <end position="23"/>
    </location>
</feature>
<dbReference type="RefSeq" id="WP_354369028.1">
    <property type="nucleotide sequence ID" value="NZ_JBEPMA010000013.1"/>
</dbReference>
<reference evidence="10 11" key="1">
    <citation type="submission" date="2024-06" db="EMBL/GenBank/DDBJ databases">
        <title>Genomic Encyclopedia of Type Strains, Phase IV (KMG-IV): sequencing the most valuable type-strain genomes for metagenomic binning, comparative biology and taxonomic classification.</title>
        <authorList>
            <person name="Goeker M."/>
        </authorList>
    </citation>
    <scope>NUCLEOTIDE SEQUENCE [LARGE SCALE GENOMIC DNA]</scope>
    <source>
        <strain evidence="10 11">DSM 21460</strain>
    </source>
</reference>
<proteinExistence type="inferred from homology"/>
<gene>
    <name evidence="10" type="ORF">ABID14_001684</name>
</gene>
<keyword evidence="4 9" id="KW-0812">Transmembrane</keyword>
<evidence type="ECO:0000256" key="6">
    <source>
        <dbReference type="ARBA" id="ARBA00022989"/>
    </source>
</evidence>
<keyword evidence="8 9" id="KW-0472">Membrane</keyword>
<dbReference type="Proteomes" id="UP001549162">
    <property type="component" value="Unassembled WGS sequence"/>
</dbReference>
<comment type="subcellular location">
    <subcellularLocation>
        <location evidence="9">Cell membrane</location>
        <topology evidence="9">Multi-pass membrane protein</topology>
    </subcellularLocation>
    <subcellularLocation>
        <location evidence="1">Membrane</location>
        <topology evidence="1">Multi-pass membrane protein</topology>
    </subcellularLocation>
</comment>
<evidence type="ECO:0000256" key="8">
    <source>
        <dbReference type="ARBA" id="ARBA00023136"/>
    </source>
</evidence>
<evidence type="ECO:0000256" key="1">
    <source>
        <dbReference type="ARBA" id="ARBA00004141"/>
    </source>
</evidence>
<sequence length="76" mass="8049">MQTLLSIVIIVASIVVIAVVAQMESEQSGLGTLQGEDDTSMWGAHRGSSKKDIQNRIVLITSIVFAVALIILAAIN</sequence>
<evidence type="ECO:0000256" key="3">
    <source>
        <dbReference type="ARBA" id="ARBA00022448"/>
    </source>
</evidence>
<keyword evidence="6 9" id="KW-1133">Transmembrane helix</keyword>
<evidence type="ECO:0000256" key="5">
    <source>
        <dbReference type="ARBA" id="ARBA00022927"/>
    </source>
</evidence>
<evidence type="ECO:0000256" key="7">
    <source>
        <dbReference type="ARBA" id="ARBA00023010"/>
    </source>
</evidence>